<accession>A0A8K0Z4N8</accession>
<dbReference type="InterPro" id="IPR039428">
    <property type="entry name" value="NUOK/Mnh_C1-like"/>
</dbReference>
<evidence type="ECO:0000256" key="1">
    <source>
        <dbReference type="ARBA" id="ARBA00004141"/>
    </source>
</evidence>
<evidence type="ECO:0000313" key="11">
    <source>
        <dbReference type="EMBL" id="QNV49105.1"/>
    </source>
</evidence>
<gene>
    <name evidence="11" type="primary">ND4L</name>
</gene>
<sequence length="107" mass="11942">MAPQGVGLCMEYFLFLLMALGVFCLVFIFFQEKHFVMVLLGVELLVLCLYLGSVWCLARSSSFVQLDFCILLLVVAVCDSVYGLSLLVANCRFTGHDQLGNLFCLEV</sequence>
<protein>
    <recommendedName>
        <fullName evidence="3">NADH-ubiquinone oxidoreductase chain 4L</fullName>
    </recommendedName>
    <alternativeName>
        <fullName evidence="9">NADH dehydrogenase subunit 4L</fullName>
    </alternativeName>
</protein>
<keyword evidence="5" id="KW-1278">Translocase</keyword>
<dbReference type="GO" id="GO:0016020">
    <property type="term" value="C:membrane"/>
    <property type="evidence" value="ECO:0007669"/>
    <property type="project" value="UniProtKB-SubCell"/>
</dbReference>
<keyword evidence="8 10" id="KW-0472">Membrane</keyword>
<keyword evidence="7" id="KW-0520">NAD</keyword>
<name>A0A8K0Z4N8_9BIVA</name>
<comment type="subcellular location">
    <subcellularLocation>
        <location evidence="1">Membrane</location>
        <topology evidence="1">Multi-pass membrane protein</topology>
    </subcellularLocation>
</comment>
<evidence type="ECO:0000256" key="5">
    <source>
        <dbReference type="ARBA" id="ARBA00022967"/>
    </source>
</evidence>
<organism evidence="11">
    <name type="scientific">Gari togata</name>
    <dbReference type="NCBI Taxonomy" id="2774046"/>
    <lineage>
        <taxon>Eukaryota</taxon>
        <taxon>Metazoa</taxon>
        <taxon>Spiralia</taxon>
        <taxon>Lophotrochozoa</taxon>
        <taxon>Mollusca</taxon>
        <taxon>Bivalvia</taxon>
        <taxon>Autobranchia</taxon>
        <taxon>Heteroconchia</taxon>
        <taxon>Euheterodonta</taxon>
        <taxon>Imparidentia</taxon>
        <taxon>Neoheterodontei</taxon>
        <taxon>Cardiida</taxon>
        <taxon>Tellinoidea</taxon>
        <taxon>Psammobiidae</taxon>
        <taxon>Gari</taxon>
    </lineage>
</organism>
<keyword evidence="6 10" id="KW-1133">Transmembrane helix</keyword>
<evidence type="ECO:0000256" key="4">
    <source>
        <dbReference type="ARBA" id="ARBA00022692"/>
    </source>
</evidence>
<keyword evidence="11" id="KW-0496">Mitochondrion</keyword>
<comment type="similarity">
    <text evidence="2">Belongs to the complex I subunit 4L family.</text>
</comment>
<geneLocation type="mitochondrion" evidence="11"/>
<evidence type="ECO:0000256" key="6">
    <source>
        <dbReference type="ARBA" id="ARBA00022989"/>
    </source>
</evidence>
<evidence type="ECO:0000256" key="3">
    <source>
        <dbReference type="ARBA" id="ARBA00016612"/>
    </source>
</evidence>
<dbReference type="AlphaFoldDB" id="A0A8K0Z4N8"/>
<proteinExistence type="inferred from homology"/>
<feature type="transmembrane region" description="Helical" evidence="10">
    <location>
        <begin position="12"/>
        <end position="30"/>
    </location>
</feature>
<keyword evidence="4 10" id="KW-0812">Transmembrane</keyword>
<reference evidence="11" key="1">
    <citation type="submission" date="2019-07" db="EMBL/GenBank/DDBJ databases">
        <authorList>
            <person name="Sun S."/>
            <person name="Li Q."/>
        </authorList>
    </citation>
    <scope>NUCLEOTIDE SEQUENCE</scope>
</reference>
<dbReference type="Gene3D" id="1.10.287.3510">
    <property type="match status" value="1"/>
</dbReference>
<feature type="transmembrane region" description="Helical" evidence="10">
    <location>
        <begin position="36"/>
        <end position="58"/>
    </location>
</feature>
<evidence type="ECO:0000256" key="7">
    <source>
        <dbReference type="ARBA" id="ARBA00023027"/>
    </source>
</evidence>
<evidence type="ECO:0000256" key="9">
    <source>
        <dbReference type="ARBA" id="ARBA00031586"/>
    </source>
</evidence>
<evidence type="ECO:0000256" key="2">
    <source>
        <dbReference type="ARBA" id="ARBA00010519"/>
    </source>
</evidence>
<dbReference type="EMBL" id="MN164429">
    <property type="protein sequence ID" value="QNV49105.1"/>
    <property type="molecule type" value="Genomic_DNA"/>
</dbReference>
<feature type="transmembrane region" description="Helical" evidence="10">
    <location>
        <begin position="70"/>
        <end position="89"/>
    </location>
</feature>
<evidence type="ECO:0000256" key="8">
    <source>
        <dbReference type="ARBA" id="ARBA00023136"/>
    </source>
</evidence>
<evidence type="ECO:0000256" key="10">
    <source>
        <dbReference type="SAM" id="Phobius"/>
    </source>
</evidence>
<dbReference type="Pfam" id="PF00420">
    <property type="entry name" value="Oxidored_q2"/>
    <property type="match status" value="1"/>
</dbReference>